<proteinExistence type="predicted"/>
<sequence>MLSFQLAQFVLRDWTKIQVGYRLHYVITHFNVLAFPNGPIHLVRCADYVNRRMINQTVLFVAHLRTSGSALSVVLLDVEGIKRDIQLGIGKIHNIAILWI</sequence>
<dbReference type="EMBL" id="GISG01124977">
    <property type="protein sequence ID" value="MBA4641593.1"/>
    <property type="molecule type" value="Transcribed_RNA"/>
</dbReference>
<organism evidence="1">
    <name type="scientific">Opuntia streptacantha</name>
    <name type="common">Prickly pear cactus</name>
    <name type="synonym">Opuntia cardona</name>
    <dbReference type="NCBI Taxonomy" id="393608"/>
    <lineage>
        <taxon>Eukaryota</taxon>
        <taxon>Viridiplantae</taxon>
        <taxon>Streptophyta</taxon>
        <taxon>Embryophyta</taxon>
        <taxon>Tracheophyta</taxon>
        <taxon>Spermatophyta</taxon>
        <taxon>Magnoliopsida</taxon>
        <taxon>eudicotyledons</taxon>
        <taxon>Gunneridae</taxon>
        <taxon>Pentapetalae</taxon>
        <taxon>Caryophyllales</taxon>
        <taxon>Cactineae</taxon>
        <taxon>Cactaceae</taxon>
        <taxon>Opuntioideae</taxon>
        <taxon>Opuntia</taxon>
    </lineage>
</organism>
<accession>A0A7C8ZGM5</accession>
<reference evidence="1" key="2">
    <citation type="submission" date="2020-07" db="EMBL/GenBank/DDBJ databases">
        <authorList>
            <person name="Vera ALvarez R."/>
            <person name="Arias-Moreno D.M."/>
            <person name="Jimenez-Jacinto V."/>
            <person name="Jimenez-Bremont J.F."/>
            <person name="Swaminathan K."/>
            <person name="Moose S.P."/>
            <person name="Guerrero-Gonzalez M.L."/>
            <person name="Marino-Ramirez L."/>
            <person name="Landsman D."/>
            <person name="Rodriguez-Kessler M."/>
            <person name="Delgado-Sanchez P."/>
        </authorList>
    </citation>
    <scope>NUCLEOTIDE SEQUENCE</scope>
    <source>
        <tissue evidence="1">Cladode</tissue>
    </source>
</reference>
<evidence type="ECO:0000313" key="1">
    <source>
        <dbReference type="EMBL" id="MBA4641593.1"/>
    </source>
</evidence>
<dbReference type="AlphaFoldDB" id="A0A7C8ZGM5"/>
<protein>
    <submittedName>
        <fullName evidence="1">Uncharacterized protein</fullName>
    </submittedName>
</protein>
<name>A0A7C8ZGM5_OPUST</name>
<reference evidence="1" key="1">
    <citation type="journal article" date="2013" name="J. Plant Res.">
        <title>Effect of fungi and light on seed germination of three Opuntia species from semiarid lands of central Mexico.</title>
        <authorList>
            <person name="Delgado-Sanchez P."/>
            <person name="Jimenez-Bremont J.F."/>
            <person name="Guerrero-Gonzalez Mde L."/>
            <person name="Flores J."/>
        </authorList>
    </citation>
    <scope>NUCLEOTIDE SEQUENCE</scope>
    <source>
        <tissue evidence="1">Cladode</tissue>
    </source>
</reference>